<dbReference type="AlphaFoldDB" id="A0A6M8HK31"/>
<proteinExistence type="inferred from homology"/>
<dbReference type="EMBL" id="CP053708">
    <property type="protein sequence ID" value="QKE89056.1"/>
    <property type="molecule type" value="Genomic_DNA"/>
</dbReference>
<dbReference type="InterPro" id="IPR006680">
    <property type="entry name" value="Amidohydro-rel"/>
</dbReference>
<accession>A0A6M8HK31</accession>
<evidence type="ECO:0000259" key="2">
    <source>
        <dbReference type="Pfam" id="PF04909"/>
    </source>
</evidence>
<comment type="similarity">
    <text evidence="1">Belongs to the metallo-dependent hydrolases superfamily.</text>
</comment>
<gene>
    <name evidence="3" type="ORF">HN018_02415</name>
</gene>
<dbReference type="SUPFAM" id="SSF51556">
    <property type="entry name" value="Metallo-dependent hydrolases"/>
    <property type="match status" value="1"/>
</dbReference>
<sequence>MIDAHQHFWRLSDHAGQWPPPDLVAIHRDFAPDDLQPVLSSSGVTGTILVQSLPAPADTSYLLDLADRHAFILGVVGWADLKAAEAASVISDLARQPKLRALRPMLQDIADPNWIDDPALDPAIEAMVSNGLCFDALVKPRHLPALHAFALRHADLPIVIDHAAKPDIARNMFGEWRRDMEALSALGNVQVKLSGLLTEAGDRADLPALRPYVETLIELFGFERLLWGSDWPVLLLAGDYGSWLSMCLELIPESEQTKVFGGNASRFYRLG</sequence>
<reference evidence="3 4" key="1">
    <citation type="journal article" date="2014" name="World J. Microbiol. Biotechnol.">
        <title>Biodiversity and physiological characteristics of Antarctic and Arctic lichens-associated bacteria.</title>
        <authorList>
            <person name="Lee Y.M."/>
            <person name="Kim E.H."/>
            <person name="Lee H.K."/>
            <person name="Hong S.G."/>
        </authorList>
    </citation>
    <scope>NUCLEOTIDE SEQUENCE [LARGE SCALE GENOMIC DNA]</scope>
    <source>
        <strain evidence="3 4">PAMC 26569</strain>
    </source>
</reference>
<dbReference type="KEGG" id="lck:HN018_02415"/>
<dbReference type="PANTHER" id="PTHR43569">
    <property type="entry name" value="AMIDOHYDROLASE"/>
    <property type="match status" value="1"/>
</dbReference>
<evidence type="ECO:0000256" key="1">
    <source>
        <dbReference type="ARBA" id="ARBA00038310"/>
    </source>
</evidence>
<name>A0A6M8HK31_9PROT</name>
<feature type="domain" description="Amidohydrolase-related" evidence="2">
    <location>
        <begin position="2"/>
        <end position="270"/>
    </location>
</feature>
<dbReference type="Gene3D" id="3.20.20.140">
    <property type="entry name" value="Metal-dependent hydrolases"/>
    <property type="match status" value="1"/>
</dbReference>
<dbReference type="RefSeq" id="WP_171836783.1">
    <property type="nucleotide sequence ID" value="NZ_CP053708.1"/>
</dbReference>
<keyword evidence="3" id="KW-0378">Hydrolase</keyword>
<dbReference type="PANTHER" id="PTHR43569:SF2">
    <property type="entry name" value="AMIDOHYDROLASE-RELATED DOMAIN-CONTAINING PROTEIN"/>
    <property type="match status" value="1"/>
</dbReference>
<evidence type="ECO:0000313" key="3">
    <source>
        <dbReference type="EMBL" id="QKE89056.1"/>
    </source>
</evidence>
<protein>
    <submittedName>
        <fullName evidence="3">Amidohydrolase family protein</fullName>
    </submittedName>
</protein>
<dbReference type="GO" id="GO:0016787">
    <property type="term" value="F:hydrolase activity"/>
    <property type="evidence" value="ECO:0007669"/>
    <property type="project" value="UniProtKB-KW"/>
</dbReference>
<evidence type="ECO:0000313" key="4">
    <source>
        <dbReference type="Proteomes" id="UP000500767"/>
    </source>
</evidence>
<dbReference type="InterPro" id="IPR032466">
    <property type="entry name" value="Metal_Hydrolase"/>
</dbReference>
<organism evidence="3 4">
    <name type="scientific">Lichenicola cladoniae</name>
    <dbReference type="NCBI Taxonomy" id="1484109"/>
    <lineage>
        <taxon>Bacteria</taxon>
        <taxon>Pseudomonadati</taxon>
        <taxon>Pseudomonadota</taxon>
        <taxon>Alphaproteobacteria</taxon>
        <taxon>Acetobacterales</taxon>
        <taxon>Acetobacteraceae</taxon>
        <taxon>Lichenicola</taxon>
    </lineage>
</organism>
<dbReference type="Proteomes" id="UP000500767">
    <property type="component" value="Chromosome"/>
</dbReference>
<keyword evidence="4" id="KW-1185">Reference proteome</keyword>
<dbReference type="Pfam" id="PF04909">
    <property type="entry name" value="Amidohydro_2"/>
    <property type="match status" value="1"/>
</dbReference>
<dbReference type="InterPro" id="IPR052350">
    <property type="entry name" value="Metallo-dep_Lactonases"/>
</dbReference>